<keyword evidence="3" id="KW-1185">Reference proteome</keyword>
<feature type="transmembrane region" description="Helical" evidence="1">
    <location>
        <begin position="72"/>
        <end position="92"/>
    </location>
</feature>
<evidence type="ECO:0000313" key="2">
    <source>
        <dbReference type="EMBL" id="RLL21020.1"/>
    </source>
</evidence>
<sequence length="166" mass="19099">MAYMDKLIIVQSIFIGIISTAFMDVIAWILRALFKISPMNYAFIGRWFLSWKDRKFSHNTIVQSPSKKGETICGWGIHYLTGVIWTLIYLVLNKFYVFNYSFISVFIFAVLTTFVSFTMIQPALGFGFFAKKMPNQMMSIQNSLVAHIAFGCGLYLSLNLFIHQLT</sequence>
<accession>A0ABX9TUP4</accession>
<organism evidence="2 3">
    <name type="scientific">Acinetobacter chengduensis</name>
    <dbReference type="NCBI Taxonomy" id="2420890"/>
    <lineage>
        <taxon>Bacteria</taxon>
        <taxon>Pseudomonadati</taxon>
        <taxon>Pseudomonadota</taxon>
        <taxon>Gammaproteobacteria</taxon>
        <taxon>Moraxellales</taxon>
        <taxon>Moraxellaceae</taxon>
        <taxon>Acinetobacter</taxon>
    </lineage>
</organism>
<protein>
    <submittedName>
        <fullName evidence="2">DUF2938 family protein</fullName>
    </submittedName>
</protein>
<keyword evidence="1" id="KW-0472">Membrane</keyword>
<feature type="transmembrane region" description="Helical" evidence="1">
    <location>
        <begin position="98"/>
        <end position="124"/>
    </location>
</feature>
<dbReference type="Pfam" id="PF11158">
    <property type="entry name" value="DUF2938"/>
    <property type="match status" value="1"/>
</dbReference>
<reference evidence="2 3" key="1">
    <citation type="submission" date="2018-09" db="EMBL/GenBank/DDBJ databases">
        <title>The draft genome of Acinetobacter sp. strains.</title>
        <authorList>
            <person name="Qin J."/>
            <person name="Feng Y."/>
            <person name="Zong Z."/>
        </authorList>
    </citation>
    <scope>NUCLEOTIDE SEQUENCE [LARGE SCALE GENOMIC DNA]</scope>
    <source>
        <strain evidence="2 3">WCHAc060005</strain>
    </source>
</reference>
<gene>
    <name evidence="2" type="ORF">D9K81_11120</name>
</gene>
<keyword evidence="1" id="KW-0812">Transmembrane</keyword>
<evidence type="ECO:0000256" key="1">
    <source>
        <dbReference type="SAM" id="Phobius"/>
    </source>
</evidence>
<dbReference type="InterPro" id="IPR021329">
    <property type="entry name" value="DUF2938"/>
</dbReference>
<evidence type="ECO:0000313" key="3">
    <source>
        <dbReference type="Proteomes" id="UP000280271"/>
    </source>
</evidence>
<keyword evidence="1" id="KW-1133">Transmembrane helix</keyword>
<feature type="transmembrane region" description="Helical" evidence="1">
    <location>
        <begin position="144"/>
        <end position="162"/>
    </location>
</feature>
<feature type="transmembrane region" description="Helical" evidence="1">
    <location>
        <begin position="7"/>
        <end position="30"/>
    </location>
</feature>
<proteinExistence type="predicted"/>
<dbReference type="EMBL" id="RCHC01000011">
    <property type="protein sequence ID" value="RLL21020.1"/>
    <property type="molecule type" value="Genomic_DNA"/>
</dbReference>
<name>A0ABX9TUP4_9GAMM</name>
<comment type="caution">
    <text evidence="2">The sequence shown here is derived from an EMBL/GenBank/DDBJ whole genome shotgun (WGS) entry which is preliminary data.</text>
</comment>
<dbReference type="Proteomes" id="UP000280271">
    <property type="component" value="Unassembled WGS sequence"/>
</dbReference>